<protein>
    <submittedName>
        <fullName evidence="4">Uncharacterized protein</fullName>
    </submittedName>
</protein>
<dbReference type="SUPFAM" id="SSF47616">
    <property type="entry name" value="GST C-terminal domain-like"/>
    <property type="match status" value="1"/>
</dbReference>
<dbReference type="PROSITE" id="PS50405">
    <property type="entry name" value="GST_CTER"/>
    <property type="match status" value="1"/>
</dbReference>
<dbReference type="SFLD" id="SFLDS00019">
    <property type="entry name" value="Glutathione_Transferase_(cytos"/>
    <property type="match status" value="1"/>
</dbReference>
<dbReference type="Pfam" id="PF13410">
    <property type="entry name" value="GST_C_2"/>
    <property type="match status" value="1"/>
</dbReference>
<dbReference type="PANTHER" id="PTHR43969:SF9">
    <property type="entry name" value="GLUTATHIONE S TRANSFERASE D10, ISOFORM A-RELATED"/>
    <property type="match status" value="1"/>
</dbReference>
<gene>
    <name evidence="4" type="ORF">DERP_011838</name>
</gene>
<dbReference type="Gene3D" id="1.20.1050.10">
    <property type="match status" value="1"/>
</dbReference>
<dbReference type="InterPro" id="IPR040079">
    <property type="entry name" value="Glutathione_S-Trfase"/>
</dbReference>
<keyword evidence="5" id="KW-1185">Reference proteome</keyword>
<proteinExistence type="predicted"/>
<dbReference type="Gene3D" id="3.40.30.10">
    <property type="entry name" value="Glutaredoxin"/>
    <property type="match status" value="1"/>
</dbReference>
<dbReference type="PROSITE" id="PS50404">
    <property type="entry name" value="GST_NTER"/>
    <property type="match status" value="1"/>
</dbReference>
<reference evidence="4 5" key="1">
    <citation type="journal article" date="2018" name="J. Allergy Clin. Immunol.">
        <title>High-quality assembly of Dermatophagoides pteronyssinus genome and transcriptome reveals a wide range of novel allergens.</title>
        <authorList>
            <person name="Liu X.Y."/>
            <person name="Yang K.Y."/>
            <person name="Wang M.Q."/>
            <person name="Kwok J.S."/>
            <person name="Zeng X."/>
            <person name="Yang Z."/>
            <person name="Xiao X.J."/>
            <person name="Lau C.P."/>
            <person name="Li Y."/>
            <person name="Huang Z.M."/>
            <person name="Ba J.G."/>
            <person name="Yim A.K."/>
            <person name="Ouyang C.Y."/>
            <person name="Ngai S.M."/>
            <person name="Chan T.F."/>
            <person name="Leung E.L."/>
            <person name="Liu L."/>
            <person name="Liu Z.G."/>
            <person name="Tsui S.K."/>
        </authorList>
    </citation>
    <scope>NUCLEOTIDE SEQUENCE [LARGE SCALE GENOMIC DNA]</scope>
    <source>
        <strain evidence="4">Derp</strain>
    </source>
</reference>
<dbReference type="EMBL" id="NJHN03000023">
    <property type="protein sequence ID" value="KAH9425110.1"/>
    <property type="molecule type" value="Genomic_DNA"/>
</dbReference>
<feature type="domain" description="GST C-terminal" evidence="3">
    <location>
        <begin position="94"/>
        <end position="224"/>
    </location>
</feature>
<organism evidence="4 5">
    <name type="scientific">Dermatophagoides pteronyssinus</name>
    <name type="common">European house dust mite</name>
    <dbReference type="NCBI Taxonomy" id="6956"/>
    <lineage>
        <taxon>Eukaryota</taxon>
        <taxon>Metazoa</taxon>
        <taxon>Ecdysozoa</taxon>
        <taxon>Arthropoda</taxon>
        <taxon>Chelicerata</taxon>
        <taxon>Arachnida</taxon>
        <taxon>Acari</taxon>
        <taxon>Acariformes</taxon>
        <taxon>Sarcoptiformes</taxon>
        <taxon>Astigmata</taxon>
        <taxon>Psoroptidia</taxon>
        <taxon>Analgoidea</taxon>
        <taxon>Pyroglyphidae</taxon>
        <taxon>Dermatophagoidinae</taxon>
        <taxon>Dermatophagoides</taxon>
    </lineage>
</organism>
<name>A0ABQ8JRU3_DERPT</name>
<evidence type="ECO:0000259" key="3">
    <source>
        <dbReference type="PROSITE" id="PS50405"/>
    </source>
</evidence>
<sequence length="242" mass="28252">MAKIRPIIYWMPESPPCRTVYVVTKMIDFKDFDWKLIDLTKLEQTSEDYLKINPFHTIPGYFEPPDFYIYESRSIARYIIETNKPESPLYPLNDVRKRAIINCCMDYELGTLFRAMSDVILPIFKSGQGLPNEEKLPRFIQVLNEFEKNLEQKQLKYLAGGSEITLADLVTYFTLIICEATPELIDLSRYPNLYSWLNRIDKFIKELDSNGDNAGVLAKAQKNFCDYAKHCQQQARKDKSSE</sequence>
<dbReference type="Proteomes" id="UP000887458">
    <property type="component" value="Unassembled WGS sequence"/>
</dbReference>
<dbReference type="InterPro" id="IPR004045">
    <property type="entry name" value="Glutathione_S-Trfase_N"/>
</dbReference>
<evidence type="ECO:0000256" key="1">
    <source>
        <dbReference type="ARBA" id="ARBA00011738"/>
    </source>
</evidence>
<comment type="caution">
    <text evidence="4">The sequence shown here is derived from an EMBL/GenBank/DDBJ whole genome shotgun (WGS) entry which is preliminary data.</text>
</comment>
<dbReference type="SFLD" id="SFLDG00358">
    <property type="entry name" value="Main_(cytGST)"/>
    <property type="match status" value="1"/>
</dbReference>
<evidence type="ECO:0000313" key="4">
    <source>
        <dbReference type="EMBL" id="KAH9425110.1"/>
    </source>
</evidence>
<dbReference type="Pfam" id="PF13417">
    <property type="entry name" value="GST_N_3"/>
    <property type="match status" value="1"/>
</dbReference>
<reference evidence="4 5" key="2">
    <citation type="journal article" date="2022" name="Mol. Biol. Evol.">
        <title>Comparative Genomics Reveals Insights into the Divergent Evolution of Astigmatic Mites and Household Pest Adaptations.</title>
        <authorList>
            <person name="Xiong Q."/>
            <person name="Wan A.T."/>
            <person name="Liu X."/>
            <person name="Fung C.S."/>
            <person name="Xiao X."/>
            <person name="Malainual N."/>
            <person name="Hou J."/>
            <person name="Wang L."/>
            <person name="Wang M."/>
            <person name="Yang K.Y."/>
            <person name="Cui Y."/>
            <person name="Leung E.L."/>
            <person name="Nong W."/>
            <person name="Shin S.K."/>
            <person name="Au S.W."/>
            <person name="Jeong K.Y."/>
            <person name="Chew F.T."/>
            <person name="Hui J.H."/>
            <person name="Leung T.F."/>
            <person name="Tungtrongchitr A."/>
            <person name="Zhong N."/>
            <person name="Liu Z."/>
            <person name="Tsui S.K."/>
        </authorList>
    </citation>
    <scope>NUCLEOTIDE SEQUENCE [LARGE SCALE GENOMIC DNA]</scope>
    <source>
        <strain evidence="4">Derp</strain>
    </source>
</reference>
<dbReference type="InterPro" id="IPR036282">
    <property type="entry name" value="Glutathione-S-Trfase_C_sf"/>
</dbReference>
<dbReference type="SUPFAM" id="SSF52833">
    <property type="entry name" value="Thioredoxin-like"/>
    <property type="match status" value="1"/>
</dbReference>
<feature type="domain" description="GST N-terminal" evidence="2">
    <location>
        <begin position="4"/>
        <end position="87"/>
    </location>
</feature>
<accession>A0ABQ8JRU3</accession>
<evidence type="ECO:0000313" key="5">
    <source>
        <dbReference type="Proteomes" id="UP000887458"/>
    </source>
</evidence>
<evidence type="ECO:0000259" key="2">
    <source>
        <dbReference type="PROSITE" id="PS50404"/>
    </source>
</evidence>
<dbReference type="PANTHER" id="PTHR43969">
    <property type="entry name" value="GLUTATHIONE S TRANSFERASE D10, ISOFORM A-RELATED"/>
    <property type="match status" value="1"/>
</dbReference>
<dbReference type="InterPro" id="IPR036249">
    <property type="entry name" value="Thioredoxin-like_sf"/>
</dbReference>
<feature type="non-terminal residue" evidence="4">
    <location>
        <position position="242"/>
    </location>
</feature>
<comment type="subunit">
    <text evidence="1">Homodimer.</text>
</comment>
<dbReference type="InterPro" id="IPR010987">
    <property type="entry name" value="Glutathione-S-Trfase_C-like"/>
</dbReference>